<dbReference type="GO" id="GO:0005886">
    <property type="term" value="C:plasma membrane"/>
    <property type="evidence" value="ECO:0007669"/>
    <property type="project" value="TreeGrafter"/>
</dbReference>
<comment type="subcellular location">
    <subcellularLocation>
        <location evidence="1">Membrane</location>
        <topology evidence="1">Multi-pass membrane protein</topology>
    </subcellularLocation>
</comment>
<evidence type="ECO:0000256" key="1">
    <source>
        <dbReference type="ARBA" id="ARBA00004141"/>
    </source>
</evidence>
<gene>
    <name evidence="6" type="ORF">B0O44_105231</name>
</gene>
<dbReference type="EMBL" id="QKLU01000005">
    <property type="protein sequence ID" value="PYF72858.1"/>
    <property type="molecule type" value="Genomic_DNA"/>
</dbReference>
<dbReference type="GO" id="GO:0022857">
    <property type="term" value="F:transmembrane transporter activity"/>
    <property type="evidence" value="ECO:0007669"/>
    <property type="project" value="InterPro"/>
</dbReference>
<evidence type="ECO:0000313" key="7">
    <source>
        <dbReference type="Proteomes" id="UP000248198"/>
    </source>
</evidence>
<sequence length="531" mass="60710">MRKPVPVFKHWAPEWLIRITIFLVILPCLLLFGLSTANATAAAGFYGIEPADVQYSMILFYAAVASFFALERRFFIYLASKEYFIVGIALQVLTSYVCYRTRSLPVLFLFRFIQGMANCGTTSICITLIFSRLENERSREIGYSVFYGMLLCITPISILLTAPVVDNFDYNFLYKGIMFCYVPGAVLLLMIMNSVRLNRKIPLYQVDWPSFVLYALLLALIGYVLSYGQQYYWLQDQRIRWSCIAIFFLFLLHIYRQLKLKRPSQNLEVFRYRNYVLGMFLIFVLYIARGALTMTSLYFANVLGMDPFHIAYLMLSNIIGIGLSVLISSRLLILKRPLRLIWIYGFLLLLVFHVWMVFLFNAQADASSFVLPLVVQGLGAGMLMTPIIVFAISAVPDRLGGTASAVGVFFRFLGFCSSIALINFYQLYNRSNHINRFQEQLSTLNTIAVDRMEFYRKMLGTKGLPSDQATKIAKGLLNRSVEVQAQMKSAVDYYTFVSYLLIGVILIIALTPYISRTIVNLKSRQPSPISY</sequence>
<feature type="transmembrane region" description="Helical" evidence="5">
    <location>
        <begin position="53"/>
        <end position="71"/>
    </location>
</feature>
<evidence type="ECO:0000256" key="4">
    <source>
        <dbReference type="ARBA" id="ARBA00023136"/>
    </source>
</evidence>
<feature type="transmembrane region" description="Helical" evidence="5">
    <location>
        <begin position="408"/>
        <end position="428"/>
    </location>
</feature>
<organism evidence="6 7">
    <name type="scientific">Pedobacter nutrimenti</name>
    <dbReference type="NCBI Taxonomy" id="1241337"/>
    <lineage>
        <taxon>Bacteria</taxon>
        <taxon>Pseudomonadati</taxon>
        <taxon>Bacteroidota</taxon>
        <taxon>Sphingobacteriia</taxon>
        <taxon>Sphingobacteriales</taxon>
        <taxon>Sphingobacteriaceae</taxon>
        <taxon>Pedobacter</taxon>
    </lineage>
</organism>
<keyword evidence="7" id="KW-1185">Reference proteome</keyword>
<dbReference type="Pfam" id="PF07690">
    <property type="entry name" value="MFS_1"/>
    <property type="match status" value="1"/>
</dbReference>
<dbReference type="Gene3D" id="1.20.1720.10">
    <property type="entry name" value="Multidrug resistance protein D"/>
    <property type="match status" value="2"/>
</dbReference>
<feature type="transmembrane region" description="Helical" evidence="5">
    <location>
        <begin position="239"/>
        <end position="255"/>
    </location>
</feature>
<dbReference type="Proteomes" id="UP000248198">
    <property type="component" value="Unassembled WGS sequence"/>
</dbReference>
<feature type="transmembrane region" description="Helical" evidence="5">
    <location>
        <begin position="108"/>
        <end position="129"/>
    </location>
</feature>
<dbReference type="SUPFAM" id="SSF103473">
    <property type="entry name" value="MFS general substrate transporter"/>
    <property type="match status" value="1"/>
</dbReference>
<feature type="transmembrane region" description="Helical" evidence="5">
    <location>
        <begin position="211"/>
        <end position="233"/>
    </location>
</feature>
<accession>A0A318UQ64</accession>
<dbReference type="PANTHER" id="PTHR23501">
    <property type="entry name" value="MAJOR FACILITATOR SUPERFAMILY"/>
    <property type="match status" value="1"/>
</dbReference>
<feature type="transmembrane region" description="Helical" evidence="5">
    <location>
        <begin position="493"/>
        <end position="514"/>
    </location>
</feature>
<protein>
    <submittedName>
        <fullName evidence="6">MFS transporter</fullName>
    </submittedName>
</protein>
<feature type="transmembrane region" description="Helical" evidence="5">
    <location>
        <begin position="340"/>
        <end position="361"/>
    </location>
</feature>
<feature type="transmembrane region" description="Helical" evidence="5">
    <location>
        <begin position="141"/>
        <end position="160"/>
    </location>
</feature>
<dbReference type="RefSeq" id="WP_110832676.1">
    <property type="nucleotide sequence ID" value="NZ_QKLU01000005.1"/>
</dbReference>
<evidence type="ECO:0000313" key="6">
    <source>
        <dbReference type="EMBL" id="PYF72858.1"/>
    </source>
</evidence>
<dbReference type="InterPro" id="IPR036259">
    <property type="entry name" value="MFS_trans_sf"/>
</dbReference>
<evidence type="ECO:0000256" key="5">
    <source>
        <dbReference type="SAM" id="Phobius"/>
    </source>
</evidence>
<comment type="caution">
    <text evidence="6">The sequence shown here is derived from an EMBL/GenBank/DDBJ whole genome shotgun (WGS) entry which is preliminary data.</text>
</comment>
<feature type="transmembrane region" description="Helical" evidence="5">
    <location>
        <begin position="172"/>
        <end position="191"/>
    </location>
</feature>
<feature type="transmembrane region" description="Helical" evidence="5">
    <location>
        <begin position="21"/>
        <end position="47"/>
    </location>
</feature>
<name>A0A318UQ64_9SPHI</name>
<keyword evidence="3 5" id="KW-1133">Transmembrane helix</keyword>
<feature type="transmembrane region" description="Helical" evidence="5">
    <location>
        <begin position="275"/>
        <end position="298"/>
    </location>
</feature>
<keyword evidence="2 5" id="KW-0812">Transmembrane</keyword>
<proteinExistence type="predicted"/>
<reference evidence="6 7" key="1">
    <citation type="submission" date="2018-06" db="EMBL/GenBank/DDBJ databases">
        <title>Genomic Encyclopedia of Archaeal and Bacterial Type Strains, Phase II (KMG-II): from individual species to whole genera.</title>
        <authorList>
            <person name="Goeker M."/>
        </authorList>
    </citation>
    <scope>NUCLEOTIDE SEQUENCE [LARGE SCALE GENOMIC DNA]</scope>
    <source>
        <strain evidence="6 7">DSM 27372</strain>
    </source>
</reference>
<keyword evidence="4 5" id="KW-0472">Membrane</keyword>
<dbReference type="AlphaFoldDB" id="A0A318UQ64"/>
<feature type="transmembrane region" description="Helical" evidence="5">
    <location>
        <begin position="83"/>
        <end position="102"/>
    </location>
</feature>
<dbReference type="InterPro" id="IPR011701">
    <property type="entry name" value="MFS"/>
</dbReference>
<feature type="transmembrane region" description="Helical" evidence="5">
    <location>
        <begin position="310"/>
        <end position="333"/>
    </location>
</feature>
<evidence type="ECO:0000256" key="2">
    <source>
        <dbReference type="ARBA" id="ARBA00022692"/>
    </source>
</evidence>
<feature type="transmembrane region" description="Helical" evidence="5">
    <location>
        <begin position="373"/>
        <end position="396"/>
    </location>
</feature>
<dbReference type="PANTHER" id="PTHR23501:SF5">
    <property type="entry name" value="TRANSPORT PROTEIN"/>
    <property type="match status" value="1"/>
</dbReference>
<evidence type="ECO:0000256" key="3">
    <source>
        <dbReference type="ARBA" id="ARBA00022989"/>
    </source>
</evidence>
<dbReference type="OrthoDB" id="1404010at2"/>